<dbReference type="PANTHER" id="PTHR12673:SF159">
    <property type="entry name" value="LD03170P"/>
    <property type="match status" value="1"/>
</dbReference>
<dbReference type="EMBL" id="KZ989236">
    <property type="protein sequence ID" value="RKP27282.1"/>
    <property type="molecule type" value="Genomic_DNA"/>
</dbReference>
<evidence type="ECO:0000313" key="4">
    <source>
        <dbReference type="EMBL" id="RKP27282.1"/>
    </source>
</evidence>
<feature type="compositionally biased region" description="Low complexity" evidence="1">
    <location>
        <begin position="605"/>
        <end position="614"/>
    </location>
</feature>
<dbReference type="Gene3D" id="2.30.29.30">
    <property type="entry name" value="Pleckstrin-homology domain (PH domain)/Phosphotyrosine-binding domain (PTB)"/>
    <property type="match status" value="1"/>
</dbReference>
<evidence type="ECO:0000259" key="3">
    <source>
        <dbReference type="PROSITE" id="PS50010"/>
    </source>
</evidence>
<dbReference type="GO" id="GO:0005085">
    <property type="term" value="F:guanyl-nucleotide exchange factor activity"/>
    <property type="evidence" value="ECO:0007669"/>
    <property type="project" value="InterPro"/>
</dbReference>
<dbReference type="Pfam" id="PF00621">
    <property type="entry name" value="RhoGEF"/>
    <property type="match status" value="1"/>
</dbReference>
<dbReference type="SUPFAM" id="SSF48065">
    <property type="entry name" value="DBL homology domain (DH-domain)"/>
    <property type="match status" value="1"/>
</dbReference>
<accession>A0A4P9Z5C2</accession>
<keyword evidence="5" id="KW-1185">Reference proteome</keyword>
<feature type="region of interest" description="Disordered" evidence="1">
    <location>
        <begin position="429"/>
        <end position="450"/>
    </location>
</feature>
<dbReference type="SUPFAM" id="SSF50729">
    <property type="entry name" value="PH domain-like"/>
    <property type="match status" value="1"/>
</dbReference>
<dbReference type="InterPro" id="IPR000219">
    <property type="entry name" value="DH_dom"/>
</dbReference>
<dbReference type="Pfam" id="PF22697">
    <property type="entry name" value="SOS1_NGEF_PH"/>
    <property type="match status" value="1"/>
</dbReference>
<gene>
    <name evidence="4" type="ORF">SYNPS1DRAFT_27059</name>
</gene>
<feature type="compositionally biased region" description="Basic and acidic residues" evidence="1">
    <location>
        <begin position="235"/>
        <end position="252"/>
    </location>
</feature>
<feature type="domain" description="DH" evidence="3">
    <location>
        <begin position="658"/>
        <end position="851"/>
    </location>
</feature>
<dbReference type="InterPro" id="IPR011993">
    <property type="entry name" value="PH-like_dom_sf"/>
</dbReference>
<dbReference type="PANTHER" id="PTHR12673">
    <property type="entry name" value="FACIOGENITAL DYSPLASIA PROTEIN"/>
    <property type="match status" value="1"/>
</dbReference>
<dbReference type="PROSITE" id="PS50003">
    <property type="entry name" value="PH_DOMAIN"/>
    <property type="match status" value="1"/>
</dbReference>
<proteinExistence type="predicted"/>
<dbReference type="AlphaFoldDB" id="A0A4P9Z5C2"/>
<feature type="domain" description="PH" evidence="2">
    <location>
        <begin position="881"/>
        <end position="973"/>
    </location>
</feature>
<organism evidence="4 5">
    <name type="scientific">Syncephalis pseudoplumigaleata</name>
    <dbReference type="NCBI Taxonomy" id="1712513"/>
    <lineage>
        <taxon>Eukaryota</taxon>
        <taxon>Fungi</taxon>
        <taxon>Fungi incertae sedis</taxon>
        <taxon>Zoopagomycota</taxon>
        <taxon>Zoopagomycotina</taxon>
        <taxon>Zoopagomycetes</taxon>
        <taxon>Zoopagales</taxon>
        <taxon>Piptocephalidaceae</taxon>
        <taxon>Syncephalis</taxon>
    </lineage>
</organism>
<dbReference type="InterPro" id="IPR051092">
    <property type="entry name" value="FYVE_RhoGEF_PH"/>
</dbReference>
<sequence length="989" mass="110981">MFAWKRVEANGQRMEAAREGNMPDLVYPRRRPSAISVYYDTPGAANNMSSPTHGMPSNAAANHMVPPSPTSYRSSDTPMLRKRLSVMTSSTMRSDNTFDLPTPTSLSPDSPGSSMMDDWHHQHQYQYRQQQQQQQQHMGKLSPQSPTVMIADAAARGFAIHSNGSNSSMDHARMMADPKTMMMSPGNNGSGKQLLSPKSPRTVINRTAQSARQQSAKVAQSIGYDQESVGSSPQRTRENSRRSSVVSDKKSESAIASRMRQEFGLNHADMSMSDPHFAQWVLYSGRSNANLDEERGASQVMSAHPHHENEQVIDFMMSSSSSPSKEHLQEASKSKRSTLNGFTGLVRKATGRLALNGAIFRSKGDADEDDDQYQLEHGFHLGLDSTAHHAMNFDELYGDEDEAFDMNSNNNNRFSVNTQNDYSPEITRQSPRMKITGPGEASDIPELNSYTIAEEDEEDEDEARMMAYINADAKPSGNELMPPPTRIRRYVSKETIASVYRIIESYQKEDGPGQDGNVSALSSPVMEASSGAAAAANGNPIPEMAALELHELGGRRSSGSLPPKPSRATQLLTSLSHLQSQMGSQPLSPTTYGSQASLGRRRSSKSAQSQKHSSIVNMQRSPTVESGSGYSTFVDVFCDYRDAWLGEEEEELEHLEEERLKALYNLIASEKKFVRTLQLIRNAFIEPLRLNAAKSNRFIHRSYTKDEITAIFGTIEQLLPRHEKLLRDLEQSALDRKQTGIMENAIATFTQNCRWLRLHMDYLRQYPQMLFDLVQLQKRSTHFRRTLKTCTANAGFVNVRALLASPKGRIHQYHAFILQLLDLYQPEDPDYMTIKLCADDLERMDKECSLMLLFVQQRESVIQVQSSLNGLDDKFVSSTRRLIHQGSLYQGEKSWDKFEPRIAFLFDDLLVLAKEQAEGRRVLQHRIDTRTATVQEMHGVIVIACDSGKKYHLQAENADQHNYWMQCFRTVMRSTGTSFTGALGTLSFA</sequence>
<dbReference type="CDD" id="cd00821">
    <property type="entry name" value="PH"/>
    <property type="match status" value="1"/>
</dbReference>
<feature type="compositionally biased region" description="Low complexity" evidence="1">
    <location>
        <begin position="99"/>
        <end position="116"/>
    </location>
</feature>
<feature type="compositionally biased region" description="Polar residues" evidence="1">
    <location>
        <begin position="582"/>
        <end position="597"/>
    </location>
</feature>
<evidence type="ECO:0000259" key="2">
    <source>
        <dbReference type="PROSITE" id="PS50003"/>
    </source>
</evidence>
<dbReference type="SMART" id="SM00233">
    <property type="entry name" value="PH"/>
    <property type="match status" value="1"/>
</dbReference>
<dbReference type="SMART" id="SM00325">
    <property type="entry name" value="RhoGEF"/>
    <property type="match status" value="1"/>
</dbReference>
<dbReference type="PROSITE" id="PS50010">
    <property type="entry name" value="DH_2"/>
    <property type="match status" value="1"/>
</dbReference>
<dbReference type="OrthoDB" id="660555at2759"/>
<dbReference type="Gene3D" id="1.20.900.10">
    <property type="entry name" value="Dbl homology (DH) domain"/>
    <property type="match status" value="1"/>
</dbReference>
<reference evidence="5" key="1">
    <citation type="journal article" date="2018" name="Nat. Microbiol.">
        <title>Leveraging single-cell genomics to expand the fungal tree of life.</title>
        <authorList>
            <person name="Ahrendt S.R."/>
            <person name="Quandt C.A."/>
            <person name="Ciobanu D."/>
            <person name="Clum A."/>
            <person name="Salamov A."/>
            <person name="Andreopoulos B."/>
            <person name="Cheng J.F."/>
            <person name="Woyke T."/>
            <person name="Pelin A."/>
            <person name="Henrissat B."/>
            <person name="Reynolds N.K."/>
            <person name="Benny G.L."/>
            <person name="Smith M.E."/>
            <person name="James T.Y."/>
            <person name="Grigoriev I.V."/>
        </authorList>
    </citation>
    <scope>NUCLEOTIDE SEQUENCE [LARGE SCALE GENOMIC DNA]</scope>
    <source>
        <strain evidence="5">Benny S71-1</strain>
    </source>
</reference>
<evidence type="ECO:0008006" key="6">
    <source>
        <dbReference type="Google" id="ProtNLM"/>
    </source>
</evidence>
<feature type="region of interest" description="Disordered" evidence="1">
    <location>
        <begin position="579"/>
        <end position="623"/>
    </location>
</feature>
<dbReference type="Proteomes" id="UP000278143">
    <property type="component" value="Unassembled WGS sequence"/>
</dbReference>
<evidence type="ECO:0000256" key="1">
    <source>
        <dbReference type="SAM" id="MobiDB-lite"/>
    </source>
</evidence>
<evidence type="ECO:0000313" key="5">
    <source>
        <dbReference type="Proteomes" id="UP000278143"/>
    </source>
</evidence>
<feature type="region of interest" description="Disordered" evidence="1">
    <location>
        <begin position="88"/>
        <end position="118"/>
    </location>
</feature>
<feature type="region of interest" description="Disordered" evidence="1">
    <location>
        <begin position="205"/>
        <end position="254"/>
    </location>
</feature>
<protein>
    <recommendedName>
        <fullName evidence="6">DH domain-containing protein</fullName>
    </recommendedName>
</protein>
<dbReference type="InterPro" id="IPR035899">
    <property type="entry name" value="DBL_dom_sf"/>
</dbReference>
<dbReference type="InterPro" id="IPR055251">
    <property type="entry name" value="SOS1_NGEF_PH"/>
</dbReference>
<feature type="compositionally biased region" description="Polar residues" evidence="1">
    <location>
        <begin position="88"/>
        <end position="97"/>
    </location>
</feature>
<name>A0A4P9Z5C2_9FUNG</name>
<feature type="compositionally biased region" description="Polar residues" evidence="1">
    <location>
        <begin position="205"/>
        <end position="218"/>
    </location>
</feature>
<dbReference type="GO" id="GO:0005737">
    <property type="term" value="C:cytoplasm"/>
    <property type="evidence" value="ECO:0007669"/>
    <property type="project" value="TreeGrafter"/>
</dbReference>
<dbReference type="InterPro" id="IPR001849">
    <property type="entry name" value="PH_domain"/>
</dbReference>